<name>A0A834ZSM9_TETSI</name>
<accession>A0A834ZSM9</accession>
<dbReference type="OrthoDB" id="1090008at2759"/>
<dbReference type="Proteomes" id="UP000655225">
    <property type="component" value="Unassembled WGS sequence"/>
</dbReference>
<evidence type="ECO:0000256" key="3">
    <source>
        <dbReference type="ARBA" id="ARBA00023125"/>
    </source>
</evidence>
<dbReference type="InterPro" id="IPR015300">
    <property type="entry name" value="DNA-bd_pseudobarrel_sf"/>
</dbReference>
<dbReference type="GO" id="GO:0005634">
    <property type="term" value="C:nucleus"/>
    <property type="evidence" value="ECO:0007669"/>
    <property type="project" value="UniProtKB-SubCell"/>
</dbReference>
<keyword evidence="3" id="KW-0238">DNA-binding</keyword>
<dbReference type="PROSITE" id="PS50863">
    <property type="entry name" value="B3"/>
    <property type="match status" value="1"/>
</dbReference>
<dbReference type="Gene3D" id="2.40.330.10">
    <property type="entry name" value="DNA-binding pseudobarrel domain"/>
    <property type="match status" value="1"/>
</dbReference>
<dbReference type="Pfam" id="PF03754">
    <property type="entry name" value="At2g31720-like"/>
    <property type="match status" value="1"/>
</dbReference>
<evidence type="ECO:0000256" key="4">
    <source>
        <dbReference type="ARBA" id="ARBA00023163"/>
    </source>
</evidence>
<dbReference type="CDD" id="cd10017">
    <property type="entry name" value="B3_DNA"/>
    <property type="match status" value="1"/>
</dbReference>
<sequence length="230" mass="26411">MAATGTGRDEDNSNRMPGVKFEEISTKFNALVMVAAKEYESVFSEEEKKRAETLWTNKKKKRLGSQIKGKEILILKKTKSAMKNGAGSSNPPPRLPGIFWNNIMGVGPTRVKFLIEKRLCKTDVSHRHGRLQIPMNQVKGKDFLTDEEKIQVHREKRALEVLVVDPTGTHWTLDFKQWTMRSSSPYVFSKQWNQLVKENNLRAGKDIVQLWSFRCNSELCFALNVVRDDE</sequence>
<dbReference type="InterPro" id="IPR005508">
    <property type="entry name" value="At2g31720-like"/>
</dbReference>
<dbReference type="AlphaFoldDB" id="A0A834ZSM9"/>
<dbReference type="SUPFAM" id="SSF101936">
    <property type="entry name" value="DNA-binding pseudobarrel domain"/>
    <property type="match status" value="1"/>
</dbReference>
<comment type="subcellular location">
    <subcellularLocation>
        <location evidence="1">Nucleus</location>
    </subcellularLocation>
</comment>
<evidence type="ECO:0000256" key="1">
    <source>
        <dbReference type="ARBA" id="ARBA00004123"/>
    </source>
</evidence>
<gene>
    <name evidence="7" type="ORF">HHK36_001303</name>
</gene>
<comment type="caution">
    <text evidence="7">The sequence shown here is derived from an EMBL/GenBank/DDBJ whole genome shotgun (WGS) entry which is preliminary data.</text>
</comment>
<dbReference type="GO" id="GO:0003677">
    <property type="term" value="F:DNA binding"/>
    <property type="evidence" value="ECO:0007669"/>
    <property type="project" value="UniProtKB-KW"/>
</dbReference>
<keyword evidence="5" id="KW-0539">Nucleus</keyword>
<dbReference type="InterPro" id="IPR003340">
    <property type="entry name" value="B3_DNA-bd"/>
</dbReference>
<dbReference type="OMA" id="MNTWHAL"/>
<evidence type="ECO:0000313" key="8">
    <source>
        <dbReference type="Proteomes" id="UP000655225"/>
    </source>
</evidence>
<dbReference type="PANTHER" id="PTHR31541:SF25">
    <property type="entry name" value="GAMMA-GLIADIN B"/>
    <property type="match status" value="1"/>
</dbReference>
<dbReference type="PANTHER" id="PTHR31541">
    <property type="entry name" value="B3 DOMAIN PLANT PROTEIN-RELATED"/>
    <property type="match status" value="1"/>
</dbReference>
<evidence type="ECO:0000259" key="6">
    <source>
        <dbReference type="PROSITE" id="PS50863"/>
    </source>
</evidence>
<feature type="domain" description="TF-B3" evidence="6">
    <location>
        <begin position="116"/>
        <end position="227"/>
    </location>
</feature>
<keyword evidence="8" id="KW-1185">Reference proteome</keyword>
<keyword evidence="4" id="KW-0804">Transcription</keyword>
<proteinExistence type="predicted"/>
<reference evidence="7 8" key="1">
    <citation type="submission" date="2020-04" db="EMBL/GenBank/DDBJ databases">
        <title>Plant Genome Project.</title>
        <authorList>
            <person name="Zhang R.-G."/>
        </authorList>
    </citation>
    <scope>NUCLEOTIDE SEQUENCE [LARGE SCALE GENOMIC DNA]</scope>
    <source>
        <strain evidence="7">YNK0</strain>
        <tissue evidence="7">Leaf</tissue>
    </source>
</reference>
<dbReference type="EMBL" id="JABCRI010000001">
    <property type="protein sequence ID" value="KAF8413324.1"/>
    <property type="molecule type" value="Genomic_DNA"/>
</dbReference>
<protein>
    <recommendedName>
        <fullName evidence="6">TF-B3 domain-containing protein</fullName>
    </recommendedName>
</protein>
<keyword evidence="2" id="KW-0805">Transcription regulation</keyword>
<evidence type="ECO:0000256" key="5">
    <source>
        <dbReference type="ARBA" id="ARBA00023242"/>
    </source>
</evidence>
<evidence type="ECO:0000313" key="7">
    <source>
        <dbReference type="EMBL" id="KAF8413324.1"/>
    </source>
</evidence>
<evidence type="ECO:0000256" key="2">
    <source>
        <dbReference type="ARBA" id="ARBA00023015"/>
    </source>
</evidence>
<organism evidence="7 8">
    <name type="scientific">Tetracentron sinense</name>
    <name type="common">Spur-leaf</name>
    <dbReference type="NCBI Taxonomy" id="13715"/>
    <lineage>
        <taxon>Eukaryota</taxon>
        <taxon>Viridiplantae</taxon>
        <taxon>Streptophyta</taxon>
        <taxon>Embryophyta</taxon>
        <taxon>Tracheophyta</taxon>
        <taxon>Spermatophyta</taxon>
        <taxon>Magnoliopsida</taxon>
        <taxon>Trochodendrales</taxon>
        <taxon>Trochodendraceae</taxon>
        <taxon>Tetracentron</taxon>
    </lineage>
</organism>